<dbReference type="Gene3D" id="3.30.1160.10">
    <property type="entry name" value="Cyanate lyase, C-terminal domain"/>
    <property type="match status" value="1"/>
</dbReference>
<dbReference type="GO" id="GO:0008824">
    <property type="term" value="F:cyanate hydratase activity"/>
    <property type="evidence" value="ECO:0007669"/>
    <property type="project" value="UniProtKB-UniRule"/>
</dbReference>
<dbReference type="EMBL" id="MTYJ01000012">
    <property type="protein sequence ID" value="OQV23351.1"/>
    <property type="molecule type" value="Genomic_DNA"/>
</dbReference>
<dbReference type="Gene3D" id="1.10.260.40">
    <property type="entry name" value="lambda repressor-like DNA-binding domains"/>
    <property type="match status" value="1"/>
</dbReference>
<dbReference type="InterPro" id="IPR048564">
    <property type="entry name" value="CYNS_N"/>
</dbReference>
<evidence type="ECO:0000256" key="2">
    <source>
        <dbReference type="ARBA" id="ARBA00023239"/>
    </source>
</evidence>
<dbReference type="InterPro" id="IPR003712">
    <property type="entry name" value="Cyanate_lyase_C"/>
</dbReference>
<reference evidence="7" key="1">
    <citation type="submission" date="2017-01" db="EMBL/GenBank/DDBJ databases">
        <title>Comparative genomics of anhydrobiosis in the tardigrade Hypsibius dujardini.</title>
        <authorList>
            <person name="Yoshida Y."/>
            <person name="Koutsovoulos G."/>
            <person name="Laetsch D."/>
            <person name="Stevens L."/>
            <person name="Kumar S."/>
            <person name="Horikawa D."/>
            <person name="Ishino K."/>
            <person name="Komine S."/>
            <person name="Tomita M."/>
            <person name="Blaxter M."/>
            <person name="Arakawa K."/>
        </authorList>
    </citation>
    <scope>NUCLEOTIDE SEQUENCE [LARGE SCALE GENOMIC DNA]</scope>
    <source>
        <strain evidence="7">Z151</strain>
    </source>
</reference>
<dbReference type="OrthoDB" id="10019422at2759"/>
<evidence type="ECO:0000256" key="3">
    <source>
        <dbReference type="HAMAP-Rule" id="MF_03139"/>
    </source>
</evidence>
<dbReference type="HAMAP" id="MF_00535">
    <property type="entry name" value="Cyanate_hydrat"/>
    <property type="match status" value="1"/>
</dbReference>
<comment type="catalytic activity">
    <reaction evidence="3">
        <text>cyanate + hydrogencarbonate + 3 H(+) = NH4(+) + 2 CO2</text>
        <dbReference type="Rhea" id="RHEA:11120"/>
        <dbReference type="ChEBI" id="CHEBI:15378"/>
        <dbReference type="ChEBI" id="CHEBI:16526"/>
        <dbReference type="ChEBI" id="CHEBI:17544"/>
        <dbReference type="ChEBI" id="CHEBI:28938"/>
        <dbReference type="ChEBI" id="CHEBI:29195"/>
        <dbReference type="EC" id="4.2.1.104"/>
    </reaction>
</comment>
<sequence length="206" mass="22780">MPYGIARHNTGVTKNPFVPQWPWADPTPRREQETNKSGTTWSDRQRCQPFQLSSRSIGKLRDTLTDTIINAKLRKNLTFEQLAEGTGPSVVYVTAALLGQHPLPAKAAKVVGQKLDLNSGEIELLKTIPLRGSIPGGVPTDPTVYRFYEMVQVYGSTLRALIHEQFGDGIVSAINFKLNITKVVDPEGGHRAVITLDGKFLPFKPF</sequence>
<evidence type="ECO:0000256" key="1">
    <source>
        <dbReference type="ARBA" id="ARBA00003561"/>
    </source>
</evidence>
<gene>
    <name evidence="6" type="ORF">BV898_02798</name>
</gene>
<comment type="function">
    <text evidence="1 3">Catalyzes the reaction of cyanate with bicarbonate to produce ammonia and carbon dioxide.</text>
</comment>
<evidence type="ECO:0000313" key="6">
    <source>
        <dbReference type="EMBL" id="OQV23351.1"/>
    </source>
</evidence>
<dbReference type="Pfam" id="PF21291">
    <property type="entry name" value="CYNS_N"/>
    <property type="match status" value="1"/>
</dbReference>
<dbReference type="InterPro" id="IPR036581">
    <property type="entry name" value="Cyanate_lyase_C_sf"/>
</dbReference>
<comment type="caution">
    <text evidence="6">The sequence shown here is derived from an EMBL/GenBank/DDBJ whole genome shotgun (WGS) entry which is preliminary data.</text>
</comment>
<keyword evidence="7" id="KW-1185">Reference proteome</keyword>
<feature type="domain" description="Cyanate lyase C-terminal" evidence="5">
    <location>
        <begin position="133"/>
        <end position="206"/>
    </location>
</feature>
<dbReference type="SUPFAM" id="SSF47413">
    <property type="entry name" value="lambda repressor-like DNA-binding domains"/>
    <property type="match status" value="1"/>
</dbReference>
<feature type="region of interest" description="Disordered" evidence="4">
    <location>
        <begin position="1"/>
        <end position="43"/>
    </location>
</feature>
<dbReference type="CDD" id="cd00559">
    <property type="entry name" value="Cyanase_C"/>
    <property type="match status" value="1"/>
</dbReference>
<comment type="similarity">
    <text evidence="3">Belongs to the cyanase family.</text>
</comment>
<evidence type="ECO:0000313" key="7">
    <source>
        <dbReference type="Proteomes" id="UP000192578"/>
    </source>
</evidence>
<keyword evidence="2 3" id="KW-0456">Lyase</keyword>
<dbReference type="InterPro" id="IPR010982">
    <property type="entry name" value="Lambda_DNA-bd_dom_sf"/>
</dbReference>
<evidence type="ECO:0000259" key="5">
    <source>
        <dbReference type="SMART" id="SM01116"/>
    </source>
</evidence>
<feature type="active site" evidence="3">
    <location>
        <position position="146"/>
    </location>
</feature>
<dbReference type="AlphaFoldDB" id="A0A1W0X7W5"/>
<dbReference type="SUPFAM" id="SSF55234">
    <property type="entry name" value="Cyanase C-terminal domain"/>
    <property type="match status" value="1"/>
</dbReference>
<dbReference type="PANTHER" id="PTHR34186">
    <property type="entry name" value="CYANATE HYDRATASE"/>
    <property type="match status" value="1"/>
</dbReference>
<proteinExistence type="inferred from homology"/>
<dbReference type="Pfam" id="PF02560">
    <property type="entry name" value="Cyanate_lyase"/>
    <property type="match status" value="1"/>
</dbReference>
<dbReference type="GO" id="GO:0003677">
    <property type="term" value="F:DNA binding"/>
    <property type="evidence" value="ECO:0007669"/>
    <property type="project" value="InterPro"/>
</dbReference>
<dbReference type="NCBIfam" id="NF002773">
    <property type="entry name" value="PRK02866.1"/>
    <property type="match status" value="1"/>
</dbReference>
<dbReference type="Proteomes" id="UP000192578">
    <property type="component" value="Unassembled WGS sequence"/>
</dbReference>
<accession>A0A1W0X7W5</accession>
<name>A0A1W0X7W5_HYPEX</name>
<evidence type="ECO:0000256" key="4">
    <source>
        <dbReference type="SAM" id="MobiDB-lite"/>
    </source>
</evidence>
<dbReference type="SMART" id="SM01116">
    <property type="entry name" value="Cyanate_lyase"/>
    <property type="match status" value="1"/>
</dbReference>
<dbReference type="NCBIfam" id="TIGR00673">
    <property type="entry name" value="cynS"/>
    <property type="match status" value="1"/>
</dbReference>
<dbReference type="InterPro" id="IPR008076">
    <property type="entry name" value="Cyanase"/>
</dbReference>
<dbReference type="PRINTS" id="PR01693">
    <property type="entry name" value="CYANASE"/>
</dbReference>
<dbReference type="PANTHER" id="PTHR34186:SF2">
    <property type="entry name" value="CYANATE HYDRATASE"/>
    <property type="match status" value="1"/>
</dbReference>
<dbReference type="EC" id="4.2.1.104" evidence="3"/>
<feature type="active site" evidence="3">
    <location>
        <position position="172"/>
    </location>
</feature>
<protein>
    <recommendedName>
        <fullName evidence="3">Cyanate hydratase</fullName>
        <shortName evidence="3">Cyanase</shortName>
        <ecNumber evidence="3">4.2.1.104</ecNumber>
    </recommendedName>
    <alternativeName>
        <fullName evidence="3">Cyanate hydrolase</fullName>
    </alternativeName>
    <alternativeName>
        <fullName evidence="3">Cyanate lyase</fullName>
    </alternativeName>
</protein>
<feature type="active site" evidence="3">
    <location>
        <position position="149"/>
    </location>
</feature>
<organism evidence="6 7">
    <name type="scientific">Hypsibius exemplaris</name>
    <name type="common">Freshwater tardigrade</name>
    <dbReference type="NCBI Taxonomy" id="2072580"/>
    <lineage>
        <taxon>Eukaryota</taxon>
        <taxon>Metazoa</taxon>
        <taxon>Ecdysozoa</taxon>
        <taxon>Tardigrada</taxon>
        <taxon>Eutardigrada</taxon>
        <taxon>Parachela</taxon>
        <taxon>Hypsibioidea</taxon>
        <taxon>Hypsibiidae</taxon>
        <taxon>Hypsibius</taxon>
    </lineage>
</organism>